<feature type="compositionally biased region" description="Polar residues" evidence="1">
    <location>
        <begin position="310"/>
        <end position="326"/>
    </location>
</feature>
<feature type="compositionally biased region" description="Basic and acidic residues" evidence="1">
    <location>
        <begin position="84"/>
        <end position="96"/>
    </location>
</feature>
<feature type="compositionally biased region" description="Polar residues" evidence="1">
    <location>
        <begin position="127"/>
        <end position="146"/>
    </location>
</feature>
<comment type="caution">
    <text evidence="2">The sequence shown here is derived from an EMBL/GenBank/DDBJ whole genome shotgun (WGS) entry which is preliminary data.</text>
</comment>
<feature type="compositionally biased region" description="Basic and acidic residues" evidence="1">
    <location>
        <begin position="211"/>
        <end position="233"/>
    </location>
</feature>
<feature type="compositionally biased region" description="Basic and acidic residues" evidence="1">
    <location>
        <begin position="352"/>
        <end position="361"/>
    </location>
</feature>
<feature type="non-terminal residue" evidence="2">
    <location>
        <position position="489"/>
    </location>
</feature>
<evidence type="ECO:0000256" key="1">
    <source>
        <dbReference type="SAM" id="MobiDB-lite"/>
    </source>
</evidence>
<proteinExistence type="predicted"/>
<feature type="region of interest" description="Disordered" evidence="1">
    <location>
        <begin position="1"/>
        <end position="51"/>
    </location>
</feature>
<feature type="compositionally biased region" description="Basic and acidic residues" evidence="1">
    <location>
        <begin position="428"/>
        <end position="443"/>
    </location>
</feature>
<evidence type="ECO:0000313" key="3">
    <source>
        <dbReference type="Proteomes" id="UP001331761"/>
    </source>
</evidence>
<feature type="compositionally biased region" description="Basic and acidic residues" evidence="1">
    <location>
        <begin position="376"/>
        <end position="391"/>
    </location>
</feature>
<dbReference type="AlphaFoldDB" id="A0AAN8FWX1"/>
<sequence>MKEPSTPKSPSSFSGVDVMKGAEDVGEHVQRSRHDAPRSSEDKPLKASQIDLDEVFVCSNTAKNSGKECSCKACLLTKLSDEERAKFTLRTPDRPRVPSYSEDPQPRSRSENITQPVDISLDDVFRTDSSTDGAQTSKNGTSSQSLGPERVSRSEEPTSRVGEFATIDKVKISTEEPSSSLPYVKSEINLDDVMPLRGDSEQISARSSGISKEKPSSSEHNSEEKLGRSREPDLSDSSRLQRKNELGDNPDSGNWVEELVRDDSLNRIAPSPPKTSKSSNSIASAPYAKEARPVEINSVNKQEPNPPERVNSTETSSTEMGSQALNKQLGEAHTGDSAQEVSGEWLRSLVGEPEKPQESMTEKSPPANPAIVSYKGPEENSKAGATEEKTIHSKTVQENNRSEELEPEPAKVIETQKRPGSDGQKNASEIKTRPEILDEDPVKIHHPSGRRSLVGDVLRKPSVLEETPFNSEHLSPKDYVSKAYTQRLW</sequence>
<feature type="region of interest" description="Disordered" evidence="1">
    <location>
        <begin position="84"/>
        <end position="455"/>
    </location>
</feature>
<dbReference type="Proteomes" id="UP001331761">
    <property type="component" value="Unassembled WGS sequence"/>
</dbReference>
<organism evidence="2 3">
    <name type="scientific">Trichostrongylus colubriformis</name>
    <name type="common">Black scour worm</name>
    <dbReference type="NCBI Taxonomy" id="6319"/>
    <lineage>
        <taxon>Eukaryota</taxon>
        <taxon>Metazoa</taxon>
        <taxon>Ecdysozoa</taxon>
        <taxon>Nematoda</taxon>
        <taxon>Chromadorea</taxon>
        <taxon>Rhabditida</taxon>
        <taxon>Rhabditina</taxon>
        <taxon>Rhabditomorpha</taxon>
        <taxon>Strongyloidea</taxon>
        <taxon>Trichostrongylidae</taxon>
        <taxon>Trichostrongylus</taxon>
    </lineage>
</organism>
<name>A0AAN8FWX1_TRICO</name>
<protein>
    <submittedName>
        <fullName evidence="2">Uncharacterized protein</fullName>
    </submittedName>
</protein>
<feature type="compositionally biased region" description="Basic and acidic residues" evidence="1">
    <location>
        <begin position="20"/>
        <end position="45"/>
    </location>
</feature>
<keyword evidence="3" id="KW-1185">Reference proteome</keyword>
<gene>
    <name evidence="2" type="ORF">GCK32_015924</name>
</gene>
<feature type="compositionally biased region" description="Polar residues" evidence="1">
    <location>
        <begin position="1"/>
        <end position="14"/>
    </location>
</feature>
<feature type="compositionally biased region" description="Basic and acidic residues" evidence="1">
    <location>
        <begin position="400"/>
        <end position="420"/>
    </location>
</feature>
<evidence type="ECO:0000313" key="2">
    <source>
        <dbReference type="EMBL" id="KAK5985905.1"/>
    </source>
</evidence>
<dbReference type="EMBL" id="WIXE01001205">
    <property type="protein sequence ID" value="KAK5985905.1"/>
    <property type="molecule type" value="Genomic_DNA"/>
</dbReference>
<reference evidence="2 3" key="1">
    <citation type="submission" date="2019-10" db="EMBL/GenBank/DDBJ databases">
        <title>Assembly and Annotation for the nematode Trichostrongylus colubriformis.</title>
        <authorList>
            <person name="Martin J."/>
        </authorList>
    </citation>
    <scope>NUCLEOTIDE SEQUENCE [LARGE SCALE GENOMIC DNA]</scope>
    <source>
        <strain evidence="2">G859</strain>
        <tissue evidence="2">Whole worm</tissue>
    </source>
</reference>
<accession>A0AAN8FWX1</accession>